<accession>A0ABS7T540</accession>
<feature type="signal peptide" evidence="2">
    <location>
        <begin position="1"/>
        <end position="20"/>
    </location>
</feature>
<keyword evidence="2" id="KW-0732">Signal</keyword>
<evidence type="ECO:0008006" key="5">
    <source>
        <dbReference type="Google" id="ProtNLM"/>
    </source>
</evidence>
<feature type="chain" id="PRO_5046898818" description="DUF2884 family protein" evidence="2">
    <location>
        <begin position="21"/>
        <end position="276"/>
    </location>
</feature>
<feature type="compositionally biased region" description="Basic and acidic residues" evidence="1">
    <location>
        <begin position="79"/>
        <end position="89"/>
    </location>
</feature>
<evidence type="ECO:0000313" key="3">
    <source>
        <dbReference type="EMBL" id="MBZ4038978.1"/>
    </source>
</evidence>
<keyword evidence="4" id="KW-1185">Reference proteome</keyword>
<protein>
    <recommendedName>
        <fullName evidence="5">DUF2884 family protein</fullName>
    </recommendedName>
</protein>
<organism evidence="3 4">
    <name type="scientific">Novilysobacter selenitireducens</name>
    <dbReference type="NCBI Taxonomy" id="2872639"/>
    <lineage>
        <taxon>Bacteria</taxon>
        <taxon>Pseudomonadati</taxon>
        <taxon>Pseudomonadota</taxon>
        <taxon>Gammaproteobacteria</taxon>
        <taxon>Lysobacterales</taxon>
        <taxon>Lysobacteraceae</taxon>
        <taxon>Novilysobacter</taxon>
    </lineage>
</organism>
<dbReference type="EMBL" id="JAINZW010000002">
    <property type="protein sequence ID" value="MBZ4038978.1"/>
    <property type="molecule type" value="Genomic_DNA"/>
</dbReference>
<reference evidence="3 4" key="1">
    <citation type="submission" date="2021-09" db="EMBL/GenBank/DDBJ databases">
        <title>Lysobacter sp. 13A isolated from the river sediment.</title>
        <authorList>
            <person name="Liu H."/>
            <person name="Li S."/>
            <person name="Mao S."/>
        </authorList>
    </citation>
    <scope>NUCLEOTIDE SEQUENCE [LARGE SCALE GENOMIC DNA]</scope>
    <source>
        <strain evidence="3 4">13A</strain>
    </source>
</reference>
<dbReference type="Proteomes" id="UP001430954">
    <property type="component" value="Unassembled WGS sequence"/>
</dbReference>
<dbReference type="RefSeq" id="WP_223675186.1">
    <property type="nucleotide sequence ID" value="NZ_JAINZW010000002.1"/>
</dbReference>
<evidence type="ECO:0000256" key="2">
    <source>
        <dbReference type="SAM" id="SignalP"/>
    </source>
</evidence>
<feature type="region of interest" description="Disordered" evidence="1">
    <location>
        <begin position="243"/>
        <end position="276"/>
    </location>
</feature>
<feature type="compositionally biased region" description="Low complexity" evidence="1">
    <location>
        <begin position="24"/>
        <end position="38"/>
    </location>
</feature>
<proteinExistence type="predicted"/>
<dbReference type="PROSITE" id="PS51257">
    <property type="entry name" value="PROKAR_LIPOPROTEIN"/>
    <property type="match status" value="1"/>
</dbReference>
<name>A0ABS7T540_9GAMM</name>
<sequence>MTPTCRLALVACLAVVPALAACSTDSKPAPASDSAAAADEPRTALGRTVANALEEARQEMATENISVSGDMDIQVGDTHINRDQPRDAEGNPLPKAEISPEGDLLIDGKAVAVTPEQRTMLLDYRSHILDVVSTGMTLGAKGADLGMEAAGGAIKSIFTGEMEAFEQRIEAQAAAIETEALKICDRLPAMLASQQALAASLPEFRPYATMTEADIDDCGNDTGDRTVKREAVRETIREEIRDTIRGATGAAVERPQADDAESEGLSAAEEAEAAGR</sequence>
<evidence type="ECO:0000313" key="4">
    <source>
        <dbReference type="Proteomes" id="UP001430954"/>
    </source>
</evidence>
<gene>
    <name evidence="3" type="ORF">K6753_05475</name>
</gene>
<feature type="region of interest" description="Disordered" evidence="1">
    <location>
        <begin position="24"/>
        <end position="43"/>
    </location>
</feature>
<comment type="caution">
    <text evidence="3">The sequence shown here is derived from an EMBL/GenBank/DDBJ whole genome shotgun (WGS) entry which is preliminary data.</text>
</comment>
<feature type="region of interest" description="Disordered" evidence="1">
    <location>
        <begin position="77"/>
        <end position="99"/>
    </location>
</feature>
<evidence type="ECO:0000256" key="1">
    <source>
        <dbReference type="SAM" id="MobiDB-lite"/>
    </source>
</evidence>